<comment type="similarity">
    <text evidence="1 5">Belongs to the TUBGCP family.</text>
</comment>
<evidence type="ECO:0000256" key="3">
    <source>
        <dbReference type="ARBA" id="ARBA00022701"/>
    </source>
</evidence>
<proteinExistence type="inferred from homology"/>
<dbReference type="GO" id="GO:0051011">
    <property type="term" value="F:microtubule minus-end binding"/>
    <property type="evidence" value="ECO:0007669"/>
    <property type="project" value="TreeGrafter"/>
</dbReference>
<reference evidence="7" key="1">
    <citation type="journal article" date="2011" name="PLoS Biol.">
        <title>Gene gain and loss during evolution of obligate parasitism in the white rust pathogen of Arabidopsis thaliana.</title>
        <authorList>
            <person name="Kemen E."/>
            <person name="Gardiner A."/>
            <person name="Schultz-Larsen T."/>
            <person name="Kemen A.C."/>
            <person name="Balmuth A.L."/>
            <person name="Robert-Seilaniantz A."/>
            <person name="Bailey K."/>
            <person name="Holub E."/>
            <person name="Studholme D.J."/>
            <person name="Maclean D."/>
            <person name="Jones J.D."/>
        </authorList>
    </citation>
    <scope>NUCLEOTIDE SEQUENCE</scope>
</reference>
<dbReference type="HOGENOM" id="CLU_008647_0_0_1"/>
<evidence type="ECO:0000256" key="1">
    <source>
        <dbReference type="ARBA" id="ARBA00010337"/>
    </source>
</evidence>
<dbReference type="EMBL" id="FR824088">
    <property type="protein sequence ID" value="CCA18014.1"/>
    <property type="molecule type" value="Genomic_DNA"/>
</dbReference>
<evidence type="ECO:0000259" key="6">
    <source>
        <dbReference type="Pfam" id="PF04130"/>
    </source>
</evidence>
<dbReference type="InterPro" id="IPR042241">
    <property type="entry name" value="GCP_C_sf"/>
</dbReference>
<protein>
    <recommendedName>
        <fullName evidence="5">Spindle pole body component</fullName>
    </recommendedName>
</protein>
<evidence type="ECO:0000256" key="5">
    <source>
        <dbReference type="RuleBase" id="RU363050"/>
    </source>
</evidence>
<comment type="subcellular location">
    <subcellularLocation>
        <location evidence="5">Cytoplasm</location>
        <location evidence="5">Cytoskeleton</location>
        <location evidence="5">Microtubule organizing center</location>
    </subcellularLocation>
</comment>
<dbReference type="InterPro" id="IPR007259">
    <property type="entry name" value="GCP"/>
</dbReference>
<dbReference type="GO" id="GO:0043015">
    <property type="term" value="F:gamma-tubulin binding"/>
    <property type="evidence" value="ECO:0007669"/>
    <property type="project" value="InterPro"/>
</dbReference>
<name>F0WA44_9STRA</name>
<organism evidence="7">
    <name type="scientific">Albugo laibachii Nc14</name>
    <dbReference type="NCBI Taxonomy" id="890382"/>
    <lineage>
        <taxon>Eukaryota</taxon>
        <taxon>Sar</taxon>
        <taxon>Stramenopiles</taxon>
        <taxon>Oomycota</taxon>
        <taxon>Peronosporomycetes</taxon>
        <taxon>Albuginales</taxon>
        <taxon>Albuginaceae</taxon>
        <taxon>Albugo</taxon>
    </lineage>
</organism>
<dbReference type="GO" id="GO:0051225">
    <property type="term" value="P:spindle assembly"/>
    <property type="evidence" value="ECO:0007669"/>
    <property type="project" value="TreeGrafter"/>
</dbReference>
<dbReference type="InterPro" id="IPR040457">
    <property type="entry name" value="GCP_C"/>
</dbReference>
<reference evidence="7" key="2">
    <citation type="submission" date="2011-02" db="EMBL/GenBank/DDBJ databases">
        <authorList>
            <person name="MacLean D."/>
        </authorList>
    </citation>
    <scope>NUCLEOTIDE SEQUENCE</scope>
</reference>
<keyword evidence="4 5" id="KW-0206">Cytoskeleton</keyword>
<dbReference type="GO" id="GO:0031122">
    <property type="term" value="P:cytoplasmic microtubule organization"/>
    <property type="evidence" value="ECO:0007669"/>
    <property type="project" value="TreeGrafter"/>
</dbReference>
<dbReference type="GO" id="GO:0000278">
    <property type="term" value="P:mitotic cell cycle"/>
    <property type="evidence" value="ECO:0007669"/>
    <property type="project" value="TreeGrafter"/>
</dbReference>
<sequence>MAPPASWMHELRPLGTDLCVAIARSARKKRHINTLDDNTVPDANSSEIDRIESEEIQSLRVEKLLLDLFTHNFIEKSQKQVQRDFDELLYKVEIHSEPEKARKMRILASQMDTKVLQLLMELSRHPSRQIECIDPQMEDTLTEIQRDQSLVSDLMGIASKDAWFDDWTDSADEDDAMDIESFHSGTELEQDEVDSYVSYNSSLKDIDAFNKRRQDRLLQRYYRVAGNSDDKTSEDALDLNMTTDLHENNRSCRFKMDDPCTLFHSIHAGKPVTFIREEALVHAAFYALLGLPSHLFEFTNCSTHSYECFFGGGFVYGKAQLTDRAKHTAVPHLSLKALHQLLEFFVETASYFCFLRDFQAFVQRDTFDLTSKSVVLEGFTDAISSILCSMGQRIVRVQSRLIQDQDLDREGMENLDRRFLHPTLLSVKMELDPTLKKSTWLSFLVRKCIQPFEIPRASIEPGKMAVTILNALYEVVQRESLTLPAQNLMRDKADHNVGHTGHFDTSFRLFTSSLEPYLKLLERTLFTTSFNDSFLTPSELFVDRIDREIDQCQQFTIQKSLVPGFLHENLSSLEEAITSRCILNTFRQQRVTESPQNDTLDLAIGDRSVLLPFSCWMEAHVVAPIAQKCATLNGEIAAVFRTELCLLERIKSLRLLKLGEYLLQRMSRYGSAWMDRESLNTHFQETLDDLHADRLISEASCQFGSQVYIHLDVQALAEVSTQPPLSMLETPPALTPFIRECKVDIRSIRIITFSLAVPPPLHLLLGKNVLAKYSQISAFILQAKVVQVALFAIRRRLQEHKMAVLHDWRLHIASMWHYNKCFQLYLQSQVTSSLWKQAKSRIKKASSLSEMHQAQVGYLDPLLERFFLLEKTLHQYIIGSLHHILSFVHDFQSLLTLETASLSPEDDEMAHKFLQQRMRKSAAQWHHKVHFQIVTLEAMYKHGRSPHVHELHTALNYNSFHSQKL</sequence>
<evidence type="ECO:0000313" key="7">
    <source>
        <dbReference type="EMBL" id="CCA18014.1"/>
    </source>
</evidence>
<evidence type="ECO:0000256" key="2">
    <source>
        <dbReference type="ARBA" id="ARBA00022490"/>
    </source>
</evidence>
<dbReference type="GO" id="GO:0000930">
    <property type="term" value="C:gamma-tubulin complex"/>
    <property type="evidence" value="ECO:0007669"/>
    <property type="project" value="TreeGrafter"/>
</dbReference>
<feature type="domain" description="Gamma tubulin complex component C-terminal" evidence="6">
    <location>
        <begin position="724"/>
        <end position="960"/>
    </location>
</feature>
<dbReference type="GO" id="GO:0051321">
    <property type="term" value="P:meiotic cell cycle"/>
    <property type="evidence" value="ECO:0007669"/>
    <property type="project" value="TreeGrafter"/>
</dbReference>
<dbReference type="GO" id="GO:0000922">
    <property type="term" value="C:spindle pole"/>
    <property type="evidence" value="ECO:0007669"/>
    <property type="project" value="InterPro"/>
</dbReference>
<dbReference type="Gene3D" id="1.20.120.1900">
    <property type="entry name" value="Gamma-tubulin complex, C-terminal domain"/>
    <property type="match status" value="1"/>
</dbReference>
<gene>
    <name evidence="7" type="primary">AlNc14C43G3588</name>
    <name evidence="7" type="ORF">ALNC14_041570</name>
</gene>
<dbReference type="PANTHER" id="PTHR19302">
    <property type="entry name" value="GAMMA TUBULIN COMPLEX PROTEIN"/>
    <property type="match status" value="1"/>
</dbReference>
<accession>F0WA44</accession>
<dbReference type="GO" id="GO:0005874">
    <property type="term" value="C:microtubule"/>
    <property type="evidence" value="ECO:0007669"/>
    <property type="project" value="UniProtKB-KW"/>
</dbReference>
<dbReference type="Pfam" id="PF04130">
    <property type="entry name" value="GCP_C_terminal"/>
    <property type="match status" value="1"/>
</dbReference>
<keyword evidence="3 5" id="KW-0493">Microtubule</keyword>
<keyword evidence="2 5" id="KW-0963">Cytoplasm</keyword>
<dbReference type="GO" id="GO:0007020">
    <property type="term" value="P:microtubule nucleation"/>
    <property type="evidence" value="ECO:0007669"/>
    <property type="project" value="InterPro"/>
</dbReference>
<dbReference type="AlphaFoldDB" id="F0WA44"/>
<dbReference type="PANTHER" id="PTHR19302:SF33">
    <property type="entry name" value="GAMMA-TUBULIN COMPLEX COMPONENT 5"/>
    <property type="match status" value="1"/>
</dbReference>
<evidence type="ECO:0000256" key="4">
    <source>
        <dbReference type="ARBA" id="ARBA00023212"/>
    </source>
</evidence>